<dbReference type="EMBL" id="NIBU01000009">
    <property type="protein sequence ID" value="PHM37185.1"/>
    <property type="molecule type" value="Genomic_DNA"/>
</dbReference>
<reference evidence="4" key="2">
    <citation type="submission" date="2016-12" db="EMBL/GenBank/DDBJ databases">
        <authorList>
            <person name="Gaudriault S."/>
        </authorList>
    </citation>
    <scope>NUCLEOTIDE SEQUENCE [LARGE SCALE GENOMIC DNA]</scope>
    <source>
        <strain evidence="4">HGB1681 (deposited as PTA-6826 in the American Type Culture Collection)</strain>
    </source>
</reference>
<organism evidence="3 4">
    <name type="scientific">Xenorhabdus innexi</name>
    <dbReference type="NCBI Taxonomy" id="290109"/>
    <lineage>
        <taxon>Bacteria</taxon>
        <taxon>Pseudomonadati</taxon>
        <taxon>Pseudomonadota</taxon>
        <taxon>Gammaproteobacteria</taxon>
        <taxon>Enterobacterales</taxon>
        <taxon>Morganellaceae</taxon>
        <taxon>Xenorhabdus</taxon>
    </lineage>
</organism>
<protein>
    <submittedName>
        <fullName evidence="3">Uncharacterized protein</fullName>
    </submittedName>
</protein>
<evidence type="ECO:0000313" key="2">
    <source>
        <dbReference type="EMBL" id="PHM37185.1"/>
    </source>
</evidence>
<dbReference type="RefSeq" id="WP_244590139.1">
    <property type="nucleotide sequence ID" value="NZ_CAWNQC010000292.1"/>
</dbReference>
<evidence type="ECO:0000256" key="1">
    <source>
        <dbReference type="SAM" id="MobiDB-lite"/>
    </source>
</evidence>
<evidence type="ECO:0000313" key="4">
    <source>
        <dbReference type="Proteomes" id="UP000196435"/>
    </source>
</evidence>
<dbReference type="EMBL" id="FTLG01000237">
    <property type="protein sequence ID" value="SIP75034.1"/>
    <property type="molecule type" value="Genomic_DNA"/>
</dbReference>
<evidence type="ECO:0000313" key="5">
    <source>
        <dbReference type="Proteomes" id="UP000224871"/>
    </source>
</evidence>
<dbReference type="Proteomes" id="UP000196435">
    <property type="component" value="Unassembled WGS sequence"/>
</dbReference>
<dbReference type="AlphaFoldDB" id="A0A1N6N1X8"/>
<dbReference type="Proteomes" id="UP000224871">
    <property type="component" value="Unassembled WGS sequence"/>
</dbReference>
<sequence>MFKFLLTKDEFEALSGEQKALYKAQGDQYQLHIEGMPDMPDVSGLQRKVDELLSEKKSEQEKRRQAEDAAKKAADEQARKNGDIEALEKSWAEKLSSREKELLAKLDEKDSNLRTLLVDNVAQSLAVKLAGDGAALILPHIKSRLIVEEGKTRVIDAEGKPSALTLDDLEKEFRSNKLFAPVVIGSKATGTGGEGVRQTVARGGSKTWHDYTEAERIRLFDEEPEEFKRLQKTQ</sequence>
<gene>
    <name evidence="2" type="ORF">Xinn_01152</name>
    <name evidence="3" type="ORF">XIS1_900069</name>
</gene>
<reference evidence="3" key="1">
    <citation type="submission" date="2016-12" db="EMBL/GenBank/DDBJ databases">
        <authorList>
            <person name="Song W.-J."/>
            <person name="Kurnit D.M."/>
        </authorList>
    </citation>
    <scope>NUCLEOTIDE SEQUENCE [LARGE SCALE GENOMIC DNA]</scope>
    <source>
        <strain evidence="3">HGB1681</strain>
    </source>
</reference>
<evidence type="ECO:0000313" key="3">
    <source>
        <dbReference type="EMBL" id="SIP75034.1"/>
    </source>
</evidence>
<proteinExistence type="predicted"/>
<name>A0A1N6N1X8_9GAMM</name>
<reference evidence="2 5" key="3">
    <citation type="journal article" date="2017" name="Nat. Microbiol.">
        <title>Natural product diversity associated with the nematode symbionts Photorhabdus and Xenorhabdus.</title>
        <authorList>
            <person name="Tobias N.J."/>
            <person name="Wolff H."/>
            <person name="Djahanschiri B."/>
            <person name="Grundmann F."/>
            <person name="Kronenwerth M."/>
            <person name="Shi Y.M."/>
            <person name="Simonyi S."/>
            <person name="Grun P."/>
            <person name="Shapiro-Ilan D."/>
            <person name="Pidot S.J."/>
            <person name="Stinear T.P."/>
            <person name="Ebersberger I."/>
            <person name="Bode H.B."/>
        </authorList>
    </citation>
    <scope>NUCLEOTIDE SEQUENCE [LARGE SCALE GENOMIC DNA]</scope>
    <source>
        <strain evidence="2 5">DSM 16336</strain>
    </source>
</reference>
<feature type="region of interest" description="Disordered" evidence="1">
    <location>
        <begin position="54"/>
        <end position="80"/>
    </location>
</feature>
<accession>A0A1N6N1X8</accession>
<keyword evidence="5" id="KW-1185">Reference proteome</keyword>